<sequence>MRGNVSTRDIVGFSRWLQHASIMKGVDDHAVRERARRGAGTAVTHLPMLT</sequence>
<evidence type="ECO:0000313" key="1">
    <source>
        <dbReference type="EMBL" id="CAA9550148.1"/>
    </source>
</evidence>
<name>A0A6J4UI62_9BACT</name>
<dbReference type="EMBL" id="CADCWI010000049">
    <property type="protein sequence ID" value="CAA9550148.1"/>
    <property type="molecule type" value="Genomic_DNA"/>
</dbReference>
<accession>A0A6J4UI62</accession>
<reference evidence="1" key="1">
    <citation type="submission" date="2020-02" db="EMBL/GenBank/DDBJ databases">
        <authorList>
            <person name="Meier V. D."/>
        </authorList>
    </citation>
    <scope>NUCLEOTIDE SEQUENCE</scope>
    <source>
        <strain evidence="1">AVDCRST_MAG43</strain>
    </source>
</reference>
<gene>
    <name evidence="1" type="ORF">AVDCRST_MAG43-998</name>
</gene>
<organism evidence="1">
    <name type="scientific">uncultured Thermomicrobiales bacterium</name>
    <dbReference type="NCBI Taxonomy" id="1645740"/>
    <lineage>
        <taxon>Bacteria</taxon>
        <taxon>Pseudomonadati</taxon>
        <taxon>Thermomicrobiota</taxon>
        <taxon>Thermomicrobia</taxon>
        <taxon>Thermomicrobiales</taxon>
        <taxon>environmental samples</taxon>
    </lineage>
</organism>
<dbReference type="AlphaFoldDB" id="A0A6J4UI62"/>
<proteinExistence type="predicted"/>
<protein>
    <submittedName>
        <fullName evidence="1">Uncharacterized protein</fullName>
    </submittedName>
</protein>